<proteinExistence type="predicted"/>
<dbReference type="EMBL" id="JAEPRD010000099">
    <property type="protein sequence ID" value="KAG2199237.1"/>
    <property type="molecule type" value="Genomic_DNA"/>
</dbReference>
<dbReference type="GO" id="GO:0016787">
    <property type="term" value="F:hydrolase activity"/>
    <property type="evidence" value="ECO:0007669"/>
    <property type="project" value="InterPro"/>
</dbReference>
<keyword evidence="1" id="KW-0378">Hydrolase</keyword>
<dbReference type="PANTHER" id="PTHR14074">
    <property type="entry name" value="HELICASE WITH DEATH DOMAIN-RELATED"/>
    <property type="match status" value="1"/>
</dbReference>
<dbReference type="Pfam" id="PF04851">
    <property type="entry name" value="ResIII"/>
    <property type="match status" value="1"/>
</dbReference>
<dbReference type="Gene3D" id="3.40.50.300">
    <property type="entry name" value="P-loop containing nucleotide triphosphate hydrolases"/>
    <property type="match status" value="1"/>
</dbReference>
<dbReference type="InterPro" id="IPR006935">
    <property type="entry name" value="Helicase/UvrB_N"/>
</dbReference>
<keyword evidence="1" id="KW-0067">ATP-binding</keyword>
<protein>
    <recommendedName>
        <fullName evidence="2">Helicase ATP-binding domain-containing protein</fullName>
    </recommendedName>
</protein>
<dbReference type="AlphaFoldDB" id="A0A8H7UYW8"/>
<dbReference type="GO" id="GO:0003677">
    <property type="term" value="F:DNA binding"/>
    <property type="evidence" value="ECO:0007669"/>
    <property type="project" value="InterPro"/>
</dbReference>
<dbReference type="InterPro" id="IPR027417">
    <property type="entry name" value="P-loop_NTPase"/>
</dbReference>
<dbReference type="GO" id="GO:0005737">
    <property type="term" value="C:cytoplasm"/>
    <property type="evidence" value="ECO:0007669"/>
    <property type="project" value="TreeGrafter"/>
</dbReference>
<dbReference type="InterPro" id="IPR051363">
    <property type="entry name" value="RLR_Helicase"/>
</dbReference>
<dbReference type="CDD" id="cd18034">
    <property type="entry name" value="DEXHc_dicer"/>
    <property type="match status" value="1"/>
</dbReference>
<keyword evidence="1" id="KW-0547">Nucleotide-binding</keyword>
<evidence type="ECO:0000256" key="1">
    <source>
        <dbReference type="ARBA" id="ARBA00022806"/>
    </source>
</evidence>
<gene>
    <name evidence="3" type="ORF">INT47_010612</name>
</gene>
<dbReference type="InterPro" id="IPR014001">
    <property type="entry name" value="Helicase_ATP-bd"/>
</dbReference>
<dbReference type="OrthoDB" id="416741at2759"/>
<name>A0A8H7UYW8_9FUNG</name>
<comment type="caution">
    <text evidence="3">The sequence shown here is derived from an EMBL/GenBank/DDBJ whole genome shotgun (WGS) entry which is preliminary data.</text>
</comment>
<dbReference type="Proteomes" id="UP000603453">
    <property type="component" value="Unassembled WGS sequence"/>
</dbReference>
<organism evidence="3 4">
    <name type="scientific">Mucor saturninus</name>
    <dbReference type="NCBI Taxonomy" id="64648"/>
    <lineage>
        <taxon>Eukaryota</taxon>
        <taxon>Fungi</taxon>
        <taxon>Fungi incertae sedis</taxon>
        <taxon>Mucoromycota</taxon>
        <taxon>Mucoromycotina</taxon>
        <taxon>Mucoromycetes</taxon>
        <taxon>Mucorales</taxon>
        <taxon>Mucorineae</taxon>
        <taxon>Mucoraceae</taxon>
        <taxon>Mucor</taxon>
    </lineage>
</organism>
<dbReference type="SUPFAM" id="SSF52540">
    <property type="entry name" value="P-loop containing nucleoside triphosphate hydrolases"/>
    <property type="match status" value="1"/>
</dbReference>
<keyword evidence="1" id="KW-0347">Helicase</keyword>
<dbReference type="GO" id="GO:0004386">
    <property type="term" value="F:helicase activity"/>
    <property type="evidence" value="ECO:0007669"/>
    <property type="project" value="UniProtKB-KW"/>
</dbReference>
<feature type="domain" description="Helicase ATP-binding" evidence="2">
    <location>
        <begin position="47"/>
        <end position="231"/>
    </location>
</feature>
<evidence type="ECO:0000313" key="4">
    <source>
        <dbReference type="Proteomes" id="UP000603453"/>
    </source>
</evidence>
<evidence type="ECO:0000313" key="3">
    <source>
        <dbReference type="EMBL" id="KAG2199237.1"/>
    </source>
</evidence>
<keyword evidence="4" id="KW-1185">Reference proteome</keyword>
<dbReference type="GO" id="GO:0005524">
    <property type="term" value="F:ATP binding"/>
    <property type="evidence" value="ECO:0007669"/>
    <property type="project" value="InterPro"/>
</dbReference>
<sequence length="231" mass="26538">MNYLEEAFANLKLDQVEELNQRAQEESAETKPTASPSLTPREYQYEIFKEAVKQNTIAVLDTGAGKTLISVMLIKHMRAIENEKCRASSTYKRKITFFLVERVPLVFQQASVLEANCDARIEKLCGEMNVDVWSLEKWRSILDNVDICVMTAQIFLDILQRAFLSLDEVNLLIFDECHHAVKNHAFNLIMYQFYHSIVAPHRLPKVFGMTASPVFSTKKDIYTSIRHCIGN</sequence>
<dbReference type="PANTHER" id="PTHR14074:SF16">
    <property type="entry name" value="ANTIVIRAL INNATE IMMUNE RESPONSE RECEPTOR RIG-I"/>
    <property type="match status" value="1"/>
</dbReference>
<accession>A0A8H7UYW8</accession>
<dbReference type="SMART" id="SM00487">
    <property type="entry name" value="DEXDc"/>
    <property type="match status" value="1"/>
</dbReference>
<evidence type="ECO:0000259" key="2">
    <source>
        <dbReference type="PROSITE" id="PS51192"/>
    </source>
</evidence>
<reference evidence="3" key="1">
    <citation type="submission" date="2020-12" db="EMBL/GenBank/DDBJ databases">
        <title>Metabolic potential, ecology and presence of endohyphal bacteria is reflected in genomic diversity of Mucoromycotina.</title>
        <authorList>
            <person name="Muszewska A."/>
            <person name="Okrasinska A."/>
            <person name="Steczkiewicz K."/>
            <person name="Drgas O."/>
            <person name="Orlowska M."/>
            <person name="Perlinska-Lenart U."/>
            <person name="Aleksandrzak-Piekarczyk T."/>
            <person name="Szatraj K."/>
            <person name="Zielenkiewicz U."/>
            <person name="Pilsyk S."/>
            <person name="Malc E."/>
            <person name="Mieczkowski P."/>
            <person name="Kruszewska J.S."/>
            <person name="Biernat P."/>
            <person name="Pawlowska J."/>
        </authorList>
    </citation>
    <scope>NUCLEOTIDE SEQUENCE</scope>
    <source>
        <strain evidence="3">WA0000017839</strain>
    </source>
</reference>
<dbReference type="PROSITE" id="PS51192">
    <property type="entry name" value="HELICASE_ATP_BIND_1"/>
    <property type="match status" value="1"/>
</dbReference>